<dbReference type="AlphaFoldDB" id="A0AB34IID9"/>
<gene>
    <name evidence="8" type="ORF">AB1Y20_012415</name>
</gene>
<dbReference type="Pfam" id="PF00354">
    <property type="entry name" value="Pentaxin"/>
    <property type="match status" value="1"/>
</dbReference>
<dbReference type="SMART" id="SM00159">
    <property type="entry name" value="PTX"/>
    <property type="match status" value="1"/>
</dbReference>
<keyword evidence="4" id="KW-1015">Disulfide bond</keyword>
<sequence>MRQFMLLCSMLHAASALPGTCRAGGAGYAYGFDGMDGNVLSMQWKDNELSQLTVEYWLHMLDPQQSQMAAFAYSVFDSGGRYGEGGLPYENANELVLIHAQEYTRLFRASSLQDHPHAARLDGESAWVHVALTWAADPADSPHGQSALFINGTKVANQTLCAVGACGMGLRLQPNGIVHLGQEADRAWGDFDEFQALTGVIDELRVWHTIRTDEEIASSHRSTLVNASGLNFYWQFDESAEAESVRDASGNGRSALVGRLATSKNLMTYITGTAPRAPTRPTRLPSTAPVVGEAPVVSLVLDGPNQLSLGSSDAEGDDLWTSIVRPPAHGTLSHAAGVLLPGAAVVDTERRQNKRVWYTPSDFSSWTADNFTYAVSDGGEPVHATVVLHRFQLPHPTNKALRLAEDALAYAILAKPYLTSVSKRLGNVGVRITSLPSRGTLYQACFVGARTYSGLCDAASMGEAQPITAAGTALSNARGIVMFLPAADAFDEQEYASFRY</sequence>
<keyword evidence="3" id="KW-0106">Calcium</keyword>
<dbReference type="EMBL" id="JBGBPQ010000024">
    <property type="protein sequence ID" value="KAL1499728.1"/>
    <property type="molecule type" value="Genomic_DNA"/>
</dbReference>
<dbReference type="InterPro" id="IPR001759">
    <property type="entry name" value="PTX_dom"/>
</dbReference>
<evidence type="ECO:0000256" key="6">
    <source>
        <dbReference type="SAM" id="SignalP"/>
    </source>
</evidence>
<feature type="domain" description="Pentraxin (PTX)" evidence="7">
    <location>
        <begin position="32"/>
        <end position="239"/>
    </location>
</feature>
<keyword evidence="9" id="KW-1185">Reference proteome</keyword>
<reference evidence="8 9" key="1">
    <citation type="journal article" date="2024" name="Science">
        <title>Giant polyketide synthase enzymes in the biosynthesis of giant marine polyether toxins.</title>
        <authorList>
            <person name="Fallon T.R."/>
            <person name="Shende V.V."/>
            <person name="Wierzbicki I.H."/>
            <person name="Pendleton A.L."/>
            <person name="Watervoot N.F."/>
            <person name="Auber R.P."/>
            <person name="Gonzalez D.J."/>
            <person name="Wisecaver J.H."/>
            <person name="Moore B.S."/>
        </authorList>
    </citation>
    <scope>NUCLEOTIDE SEQUENCE [LARGE SCALE GENOMIC DNA]</scope>
    <source>
        <strain evidence="8 9">12B1</strain>
    </source>
</reference>
<keyword evidence="5" id="KW-0325">Glycoprotein</keyword>
<evidence type="ECO:0000256" key="5">
    <source>
        <dbReference type="ARBA" id="ARBA00023180"/>
    </source>
</evidence>
<feature type="chain" id="PRO_5044240637" description="Pentraxin (PTX) domain-containing protein" evidence="6">
    <location>
        <begin position="17"/>
        <end position="500"/>
    </location>
</feature>
<evidence type="ECO:0000259" key="7">
    <source>
        <dbReference type="SMART" id="SM00159"/>
    </source>
</evidence>
<evidence type="ECO:0000256" key="2">
    <source>
        <dbReference type="ARBA" id="ARBA00022723"/>
    </source>
</evidence>
<evidence type="ECO:0000256" key="3">
    <source>
        <dbReference type="ARBA" id="ARBA00022837"/>
    </source>
</evidence>
<dbReference type="PANTHER" id="PTHR19277">
    <property type="entry name" value="PENTRAXIN"/>
    <property type="match status" value="1"/>
</dbReference>
<comment type="caution">
    <text evidence="8">The sequence shown here is derived from an EMBL/GenBank/DDBJ whole genome shotgun (WGS) entry which is preliminary data.</text>
</comment>
<evidence type="ECO:0000256" key="4">
    <source>
        <dbReference type="ARBA" id="ARBA00023157"/>
    </source>
</evidence>
<dbReference type="InterPro" id="IPR013320">
    <property type="entry name" value="ConA-like_dom_sf"/>
</dbReference>
<keyword evidence="6" id="KW-0732">Signal</keyword>
<evidence type="ECO:0000313" key="8">
    <source>
        <dbReference type="EMBL" id="KAL1499728.1"/>
    </source>
</evidence>
<name>A0AB34IID9_PRYPA</name>
<dbReference type="Gene3D" id="2.60.120.200">
    <property type="match status" value="1"/>
</dbReference>
<dbReference type="InterPro" id="IPR051360">
    <property type="entry name" value="Neuronal_Pentraxin_Related"/>
</dbReference>
<dbReference type="PANTHER" id="PTHR19277:SF125">
    <property type="entry name" value="B6"/>
    <property type="match status" value="1"/>
</dbReference>
<dbReference type="SUPFAM" id="SSF49899">
    <property type="entry name" value="Concanavalin A-like lectins/glucanases"/>
    <property type="match status" value="1"/>
</dbReference>
<dbReference type="Proteomes" id="UP001515480">
    <property type="component" value="Unassembled WGS sequence"/>
</dbReference>
<organism evidence="8 9">
    <name type="scientific">Prymnesium parvum</name>
    <name type="common">Toxic golden alga</name>
    <dbReference type="NCBI Taxonomy" id="97485"/>
    <lineage>
        <taxon>Eukaryota</taxon>
        <taxon>Haptista</taxon>
        <taxon>Haptophyta</taxon>
        <taxon>Prymnesiophyceae</taxon>
        <taxon>Prymnesiales</taxon>
        <taxon>Prymnesiaceae</taxon>
        <taxon>Prymnesium</taxon>
    </lineage>
</organism>
<protein>
    <recommendedName>
        <fullName evidence="7">Pentraxin (PTX) domain-containing protein</fullName>
    </recommendedName>
</protein>
<accession>A0AB34IID9</accession>
<dbReference type="GO" id="GO:0046872">
    <property type="term" value="F:metal ion binding"/>
    <property type="evidence" value="ECO:0007669"/>
    <property type="project" value="UniProtKB-KW"/>
</dbReference>
<feature type="signal peptide" evidence="6">
    <location>
        <begin position="1"/>
        <end position="16"/>
    </location>
</feature>
<evidence type="ECO:0000313" key="9">
    <source>
        <dbReference type="Proteomes" id="UP001515480"/>
    </source>
</evidence>
<comment type="cofactor">
    <cofactor evidence="1">
        <name>Ca(2+)</name>
        <dbReference type="ChEBI" id="CHEBI:29108"/>
    </cofactor>
</comment>
<keyword evidence="2" id="KW-0479">Metal-binding</keyword>
<proteinExistence type="predicted"/>
<evidence type="ECO:0000256" key="1">
    <source>
        <dbReference type="ARBA" id="ARBA00001913"/>
    </source>
</evidence>